<dbReference type="Proteomes" id="UP000322899">
    <property type="component" value="Unassembled WGS sequence"/>
</dbReference>
<name>A0A5A8EE43_CAFRO</name>
<feature type="domain" description="PH" evidence="2">
    <location>
        <begin position="29"/>
        <end position="129"/>
    </location>
</feature>
<accession>A0A5A8EE43</accession>
<evidence type="ECO:0000313" key="7">
    <source>
        <dbReference type="Proteomes" id="UP000324907"/>
    </source>
</evidence>
<dbReference type="InterPro" id="IPR011993">
    <property type="entry name" value="PH-like_dom_sf"/>
</dbReference>
<sequence>MSAAAASASPGASKKSPLLLEAMGCDRARAHIRGYLRKRNRHDQWQKRFFEVVDHYFVYYKRADSPDMLCAMDLYQADPPRVLPGPPGPDGRPQNSGAFCINYDRDRTFKASSAEDAERWVGVILAVQRANPAHARAPPAPPEAAGPAADDADKAGGAARSPGGAEIESSGSATGQPRGCCAVM</sequence>
<proteinExistence type="predicted"/>
<evidence type="ECO:0000313" key="4">
    <source>
        <dbReference type="EMBL" id="KAA0161593.1"/>
    </source>
</evidence>
<dbReference type="OrthoDB" id="46706at2759"/>
<dbReference type="Proteomes" id="UP000325113">
    <property type="component" value="Unassembled WGS sequence"/>
</dbReference>
<dbReference type="SMART" id="SM00233">
    <property type="entry name" value="PH"/>
    <property type="match status" value="1"/>
</dbReference>
<evidence type="ECO:0000313" key="6">
    <source>
        <dbReference type="Proteomes" id="UP000322899"/>
    </source>
</evidence>
<evidence type="ECO:0000256" key="1">
    <source>
        <dbReference type="SAM" id="MobiDB-lite"/>
    </source>
</evidence>
<dbReference type="EMBL" id="VLTM01000034">
    <property type="protein sequence ID" value="KAA0161593.1"/>
    <property type="molecule type" value="Genomic_DNA"/>
</dbReference>
<dbReference type="InterPro" id="IPR001849">
    <property type="entry name" value="PH_domain"/>
</dbReference>
<feature type="region of interest" description="Disordered" evidence="1">
    <location>
        <begin position="132"/>
        <end position="184"/>
    </location>
</feature>
<feature type="compositionally biased region" description="Low complexity" evidence="1">
    <location>
        <begin position="145"/>
        <end position="160"/>
    </location>
</feature>
<evidence type="ECO:0000259" key="2">
    <source>
        <dbReference type="PROSITE" id="PS50003"/>
    </source>
</evidence>
<dbReference type="EMBL" id="VLTO01000017">
    <property type="protein sequence ID" value="KAA0174977.1"/>
    <property type="molecule type" value="Genomic_DNA"/>
</dbReference>
<gene>
    <name evidence="5" type="ORF">FNF27_03509</name>
    <name evidence="3" type="ORF">FNF28_05408</name>
    <name evidence="4" type="ORF">FNF31_03707</name>
</gene>
<dbReference type="SUPFAM" id="SSF50729">
    <property type="entry name" value="PH domain-like"/>
    <property type="match status" value="1"/>
</dbReference>
<dbReference type="CDD" id="cd00821">
    <property type="entry name" value="PH"/>
    <property type="match status" value="1"/>
</dbReference>
<dbReference type="AlphaFoldDB" id="A0A5A8EE43"/>
<evidence type="ECO:0000313" key="3">
    <source>
        <dbReference type="EMBL" id="KAA0160572.1"/>
    </source>
</evidence>
<comment type="caution">
    <text evidence="5">The sequence shown here is derived from an EMBL/GenBank/DDBJ whole genome shotgun (WGS) entry which is preliminary data.</text>
</comment>
<dbReference type="Proteomes" id="UP000324907">
    <property type="component" value="Unassembled WGS sequence"/>
</dbReference>
<dbReference type="Pfam" id="PF00169">
    <property type="entry name" value="PH"/>
    <property type="match status" value="1"/>
</dbReference>
<organism evidence="5 6">
    <name type="scientific">Cafeteria roenbergensis</name>
    <name type="common">Marine flagellate</name>
    <dbReference type="NCBI Taxonomy" id="33653"/>
    <lineage>
        <taxon>Eukaryota</taxon>
        <taxon>Sar</taxon>
        <taxon>Stramenopiles</taxon>
        <taxon>Bigyra</taxon>
        <taxon>Opalozoa</taxon>
        <taxon>Bicosoecida</taxon>
        <taxon>Cafeteriaceae</taxon>
        <taxon>Cafeteria</taxon>
    </lineage>
</organism>
<protein>
    <recommendedName>
        <fullName evidence="2">PH domain-containing protein</fullName>
    </recommendedName>
</protein>
<reference evidence="6 7" key="1">
    <citation type="submission" date="2019-07" db="EMBL/GenBank/DDBJ databases">
        <title>Genomes of Cafeteria roenbergensis.</title>
        <authorList>
            <person name="Fischer M.G."/>
            <person name="Hackl T."/>
            <person name="Roman M."/>
        </authorList>
    </citation>
    <scope>NUCLEOTIDE SEQUENCE [LARGE SCALE GENOMIC DNA]</scope>
    <source>
        <strain evidence="4 8">Cflag</strain>
        <strain evidence="5 6">E4-10P</strain>
        <strain evidence="3 7">RCC970-E3</strain>
    </source>
</reference>
<dbReference type="EMBL" id="VLTL01000109">
    <property type="protein sequence ID" value="KAA0160572.1"/>
    <property type="molecule type" value="Genomic_DNA"/>
</dbReference>
<dbReference type="PROSITE" id="PS50003">
    <property type="entry name" value="PH_DOMAIN"/>
    <property type="match status" value="1"/>
</dbReference>
<dbReference type="Gene3D" id="2.30.29.30">
    <property type="entry name" value="Pleckstrin-homology domain (PH domain)/Phosphotyrosine-binding domain (PTB)"/>
    <property type="match status" value="1"/>
</dbReference>
<evidence type="ECO:0000313" key="8">
    <source>
        <dbReference type="Proteomes" id="UP000325113"/>
    </source>
</evidence>
<evidence type="ECO:0000313" key="5">
    <source>
        <dbReference type="EMBL" id="KAA0174977.1"/>
    </source>
</evidence>